<dbReference type="InParanoid" id="A0A554NFC8"/>
<comment type="caution">
    <text evidence="6">The sequence shown here is derived from an EMBL/GenBank/DDBJ whole genome shotgun (WGS) entry which is preliminary data.</text>
</comment>
<evidence type="ECO:0000313" key="6">
    <source>
        <dbReference type="EMBL" id="TSD16107.1"/>
    </source>
</evidence>
<evidence type="ECO:0000256" key="4">
    <source>
        <dbReference type="ARBA" id="ARBA00022840"/>
    </source>
</evidence>
<dbReference type="EMBL" id="QMDX01000001">
    <property type="protein sequence ID" value="TSD16107.1"/>
    <property type="molecule type" value="Genomic_DNA"/>
</dbReference>
<dbReference type="Pfam" id="PF00781">
    <property type="entry name" value="DAGK_cat"/>
    <property type="match status" value="1"/>
</dbReference>
<dbReference type="PROSITE" id="PS50146">
    <property type="entry name" value="DAGK"/>
    <property type="match status" value="1"/>
</dbReference>
<dbReference type="InterPro" id="IPR045540">
    <property type="entry name" value="YegS/DAGK_C"/>
</dbReference>
<dbReference type="InterPro" id="IPR050187">
    <property type="entry name" value="Lipid_Phosphate_FormReg"/>
</dbReference>
<reference evidence="6 7" key="1">
    <citation type="submission" date="2018-06" db="EMBL/GenBank/DDBJ databases">
        <title>Natronomonas sp. F16-60 a new haloarchaeon isolated from a solar saltern of Isla Cristina, Huelva, Spain.</title>
        <authorList>
            <person name="Duran-Viseras A."/>
            <person name="Sanchez-Porro C."/>
            <person name="Ventosa A."/>
        </authorList>
    </citation>
    <scope>NUCLEOTIDE SEQUENCE [LARGE SCALE GENOMIC DNA]</scope>
    <source>
        <strain evidence="6 7">F16-60</strain>
    </source>
</reference>
<dbReference type="SUPFAM" id="SSF111331">
    <property type="entry name" value="NAD kinase/diacylglycerol kinase-like"/>
    <property type="match status" value="1"/>
</dbReference>
<evidence type="ECO:0000256" key="2">
    <source>
        <dbReference type="ARBA" id="ARBA00022741"/>
    </source>
</evidence>
<gene>
    <name evidence="6" type="ORF">DP107_02735</name>
</gene>
<keyword evidence="3 6" id="KW-0418">Kinase</keyword>
<evidence type="ECO:0000256" key="3">
    <source>
        <dbReference type="ARBA" id="ARBA00022777"/>
    </source>
</evidence>
<dbReference type="Proteomes" id="UP000319894">
    <property type="component" value="Unassembled WGS sequence"/>
</dbReference>
<dbReference type="GO" id="GO:0005524">
    <property type="term" value="F:ATP binding"/>
    <property type="evidence" value="ECO:0007669"/>
    <property type="project" value="UniProtKB-KW"/>
</dbReference>
<evidence type="ECO:0000313" key="7">
    <source>
        <dbReference type="Proteomes" id="UP000319894"/>
    </source>
</evidence>
<dbReference type="Gene3D" id="2.60.200.40">
    <property type="match status" value="1"/>
</dbReference>
<dbReference type="Pfam" id="PF19279">
    <property type="entry name" value="YegS_C"/>
    <property type="match status" value="1"/>
</dbReference>
<dbReference type="RefSeq" id="WP_144260589.1">
    <property type="nucleotide sequence ID" value="NZ_QMDX01000001.1"/>
</dbReference>
<keyword evidence="1" id="KW-0808">Transferase</keyword>
<dbReference type="GO" id="GO:0016301">
    <property type="term" value="F:kinase activity"/>
    <property type="evidence" value="ECO:0007669"/>
    <property type="project" value="UniProtKB-KW"/>
</dbReference>
<keyword evidence="7" id="KW-1185">Reference proteome</keyword>
<evidence type="ECO:0000256" key="1">
    <source>
        <dbReference type="ARBA" id="ARBA00022679"/>
    </source>
</evidence>
<dbReference type="AlphaFoldDB" id="A0A554NFC8"/>
<organism evidence="6 7">
    <name type="scientific">Haloglomus irregulare</name>
    <dbReference type="NCBI Taxonomy" id="2234134"/>
    <lineage>
        <taxon>Archaea</taxon>
        <taxon>Methanobacteriati</taxon>
        <taxon>Methanobacteriota</taxon>
        <taxon>Stenosarchaea group</taxon>
        <taxon>Halobacteria</taxon>
        <taxon>Halobacteriales</taxon>
        <taxon>Natronomonadaceae</taxon>
        <taxon>Haloglomus</taxon>
    </lineage>
</organism>
<evidence type="ECO:0000259" key="5">
    <source>
        <dbReference type="PROSITE" id="PS50146"/>
    </source>
</evidence>
<sequence>MQVGSRTLIMNPVSGTGDHAELVQQLARGKGFAVWETEGAGDGRALGRRAGEEGVSEIAVCGGDGTINEVLRGLNAADHLGEVTLNVIPGGTANLLAGTLGIRDIRHGFDLTDKGEIRALDVGMADGEPFVVSCIAGFPADASTAASGELKDRLGTLAFVVTGIKEAVEFEGLELRLDFHGGGRSDSWAGSAVTVLVGNARRFIEQGGQADMEDGLFDVAVVEDVPAGSLAVEAAIHRLLGEGTDSVHHFQSAQVTVTSDESVTFSRDGEIAEHGRVTMYTRPRALDVRVGPEYEPQPN</sequence>
<keyword evidence="4" id="KW-0067">ATP-binding</keyword>
<protein>
    <submittedName>
        <fullName evidence="6">Diacylglycerol kinase family lipid kinase</fullName>
    </submittedName>
</protein>
<accession>A0A554NFC8</accession>
<dbReference type="PANTHER" id="PTHR12358:SF54">
    <property type="entry name" value="SPHINGOSINE KINASE RELATED PROTEIN"/>
    <property type="match status" value="1"/>
</dbReference>
<dbReference type="InterPro" id="IPR017438">
    <property type="entry name" value="ATP-NAD_kinase_N"/>
</dbReference>
<name>A0A554NFC8_9EURY</name>
<keyword evidence="2" id="KW-0547">Nucleotide-binding</keyword>
<dbReference type="Gene3D" id="3.40.50.10330">
    <property type="entry name" value="Probable inorganic polyphosphate/atp-NAD kinase, domain 1"/>
    <property type="match status" value="1"/>
</dbReference>
<dbReference type="InterPro" id="IPR016064">
    <property type="entry name" value="NAD/diacylglycerol_kinase_sf"/>
</dbReference>
<feature type="domain" description="DAGKc" evidence="5">
    <location>
        <begin position="1"/>
        <end position="129"/>
    </location>
</feature>
<proteinExistence type="predicted"/>
<dbReference type="SMART" id="SM00046">
    <property type="entry name" value="DAGKc"/>
    <property type="match status" value="1"/>
</dbReference>
<dbReference type="OrthoDB" id="57577at2157"/>
<dbReference type="PANTHER" id="PTHR12358">
    <property type="entry name" value="SPHINGOSINE KINASE"/>
    <property type="match status" value="1"/>
</dbReference>
<dbReference type="InterPro" id="IPR001206">
    <property type="entry name" value="Diacylglycerol_kinase_cat_dom"/>
</dbReference>